<keyword evidence="5" id="KW-1185">Reference proteome</keyword>
<protein>
    <submittedName>
        <fullName evidence="4">TonB-dependent outer membrane receptor, SusC/RagA subfamily, signature region</fullName>
    </submittedName>
</protein>
<organism evidence="4 5">
    <name type="scientific">Algoriphagus boritolerans DSM 17298 = JCM 18970</name>
    <dbReference type="NCBI Taxonomy" id="1120964"/>
    <lineage>
        <taxon>Bacteria</taxon>
        <taxon>Pseudomonadati</taxon>
        <taxon>Bacteroidota</taxon>
        <taxon>Cytophagia</taxon>
        <taxon>Cytophagales</taxon>
        <taxon>Cyclobacteriaceae</taxon>
        <taxon>Algoriphagus</taxon>
    </lineage>
</organism>
<keyword evidence="1" id="KW-0812">Transmembrane</keyword>
<keyword evidence="1" id="KW-0998">Cell outer membrane</keyword>
<name>A0A1H5U556_9BACT</name>
<feature type="domain" description="TonB-dependent receptor plug" evidence="3">
    <location>
        <begin position="703"/>
        <end position="788"/>
    </location>
</feature>
<evidence type="ECO:0000256" key="1">
    <source>
        <dbReference type="PROSITE-ProRule" id="PRU01360"/>
    </source>
</evidence>
<gene>
    <name evidence="4" type="ORF">SAMN03080598_01060</name>
</gene>
<dbReference type="RefSeq" id="WP_103923756.1">
    <property type="nucleotide sequence ID" value="NZ_FNVR01000004.1"/>
</dbReference>
<dbReference type="AlphaFoldDB" id="A0A1H5U556"/>
<dbReference type="OrthoDB" id="679547at2"/>
<comment type="similarity">
    <text evidence="1">Belongs to the TonB-dependent receptor family.</text>
</comment>
<keyword evidence="1" id="KW-1134">Transmembrane beta strand</keyword>
<dbReference type="SUPFAM" id="SSF56935">
    <property type="entry name" value="Porins"/>
    <property type="match status" value="1"/>
</dbReference>
<dbReference type="Gene3D" id="2.170.130.10">
    <property type="entry name" value="TonB-dependent receptor, plug domain"/>
    <property type="match status" value="1"/>
</dbReference>
<dbReference type="InterPro" id="IPR039426">
    <property type="entry name" value="TonB-dep_rcpt-like"/>
</dbReference>
<feature type="chain" id="PRO_5009285800" evidence="2">
    <location>
        <begin position="23"/>
        <end position="890"/>
    </location>
</feature>
<accession>A0A1H5U556</accession>
<dbReference type="EMBL" id="FNVR01000004">
    <property type="protein sequence ID" value="SEF70232.1"/>
    <property type="molecule type" value="Genomic_DNA"/>
</dbReference>
<dbReference type="InterPro" id="IPR037066">
    <property type="entry name" value="Plug_dom_sf"/>
</dbReference>
<keyword evidence="4" id="KW-0675">Receptor</keyword>
<evidence type="ECO:0000313" key="4">
    <source>
        <dbReference type="EMBL" id="SEF70232.1"/>
    </source>
</evidence>
<keyword evidence="1" id="KW-0472">Membrane</keyword>
<evidence type="ECO:0000313" key="5">
    <source>
        <dbReference type="Proteomes" id="UP000236736"/>
    </source>
</evidence>
<dbReference type="GO" id="GO:0009279">
    <property type="term" value="C:cell outer membrane"/>
    <property type="evidence" value="ECO:0007669"/>
    <property type="project" value="UniProtKB-SubCell"/>
</dbReference>
<dbReference type="PROSITE" id="PS52016">
    <property type="entry name" value="TONB_DEPENDENT_REC_3"/>
    <property type="match status" value="1"/>
</dbReference>
<dbReference type="Proteomes" id="UP000236736">
    <property type="component" value="Unassembled WGS sequence"/>
</dbReference>
<keyword evidence="2" id="KW-0732">Signal</keyword>
<keyword evidence="1" id="KW-0813">Transport</keyword>
<dbReference type="Pfam" id="PF07715">
    <property type="entry name" value="Plug"/>
    <property type="match status" value="1"/>
</dbReference>
<proteinExistence type="inferred from homology"/>
<comment type="subcellular location">
    <subcellularLocation>
        <location evidence="1">Cell outer membrane</location>
        <topology evidence="1">Multi-pass membrane protein</topology>
    </subcellularLocation>
</comment>
<evidence type="ECO:0000256" key="2">
    <source>
        <dbReference type="SAM" id="SignalP"/>
    </source>
</evidence>
<dbReference type="Gene3D" id="2.60.40.1930">
    <property type="match status" value="1"/>
</dbReference>
<sequence>MKIPFFKPLFVALLLFVFPSFAQENLPEKIQAYFQSIQKEYPTEKSYLHLDKRTYTLGEDVWFSAYLMAGSAQIPSPLSRTLYVDIFDGTGLLLEQRKVKIEDGRGAGDFKIPRFGKTGTYQIKAYTAWMRNFGEEYFLTTSFVVVDGAGGSFLPKVNFTEITSSDGQVKYQVEIDAVSSSGNPLANQTLEIRALAGDAELHKQSLSLNSQGQASFSFSIPEKANPSQSLELVYYENGDYPVIQTIRLPYPLSLADIQFLPEGGHWVIGKKANVAFRAIDPDGTPVDIEGQIDDQKFATRFGGMGKVELTPAKADYTATITHPSTGETRVVPLPKADSNGIVVQVVNNPGAAFITVFVQGEYNPNSLLLVSQTRGVINYMIQGALANGVWGVRIPKENLISGINHITVLSTEGKPLLERLIFVQKDDFLNLNLTSSGTVSPRGKIGLDLSSSFQNQPIQGSFSMAVSDADQVSDESDEFGTIFSALLLTSDLRGRVHQPGYYFKDQEAETLELLDLVMLTHGWRRFTWDDVIANKLPEITNFIERGINIEGQITEEQKSRKGLGGGKVTAIIGDGVEIVSSEFGQNGRFILRELDYQDSVTVTITAEDNRVKNFVEVDVIKPEPVFTQINGTYPNQIIWPAALAATFEARNLLQQLNEDQDILDLEGVTVEAQTIQKEEEEVRKIYGAGDVTINPDKIPGNVAFTNVFQLIQGRVSGVQVFVSGLDVSVQIRGVGSVNSGTGPLYLLDNFPVDAATLLQVNPRDVSSVDVFKDPARAAIFGAQGANGVIAVYTKTGAGIGYQSVGGTLVTQYGGYDSPREFYSPKYDEKTAENAITDSRATIFWNPMINTDAGGNAKVEFYNSDTAKRQLIIVEGMDAEGRLGRAVKIIQ</sequence>
<dbReference type="InterPro" id="IPR012910">
    <property type="entry name" value="Plug_dom"/>
</dbReference>
<evidence type="ECO:0000259" key="3">
    <source>
        <dbReference type="Pfam" id="PF07715"/>
    </source>
</evidence>
<dbReference type="STRING" id="1120964.GCA_001313265_03923"/>
<reference evidence="5" key="1">
    <citation type="submission" date="2016-10" db="EMBL/GenBank/DDBJ databases">
        <authorList>
            <person name="Varghese N."/>
            <person name="Submissions S."/>
        </authorList>
    </citation>
    <scope>NUCLEOTIDE SEQUENCE [LARGE SCALE GENOMIC DNA]</scope>
    <source>
        <strain evidence="5">DSM 17298</strain>
    </source>
</reference>
<feature type="signal peptide" evidence="2">
    <location>
        <begin position="1"/>
        <end position="22"/>
    </location>
</feature>